<gene>
    <name evidence="2" type="ORF">D3874_11770</name>
</gene>
<dbReference type="Proteomes" id="UP000284605">
    <property type="component" value="Unassembled WGS sequence"/>
</dbReference>
<keyword evidence="3" id="KW-1185">Reference proteome</keyword>
<name>A0A418WCC4_9PROT</name>
<accession>A0A418WCC4</accession>
<proteinExistence type="predicted"/>
<evidence type="ECO:0000313" key="2">
    <source>
        <dbReference type="EMBL" id="RJF87616.1"/>
    </source>
</evidence>
<dbReference type="AlphaFoldDB" id="A0A418WCC4"/>
<feature type="transmembrane region" description="Helical" evidence="1">
    <location>
        <begin position="13"/>
        <end position="32"/>
    </location>
</feature>
<feature type="transmembrane region" description="Helical" evidence="1">
    <location>
        <begin position="39"/>
        <end position="56"/>
    </location>
</feature>
<sequence length="59" mass="6347">MAVIAGGRLGPDAANFVAVLVLIVACFMAMAWGFQINRALGWAITAGIGAAIWWWIARW</sequence>
<evidence type="ECO:0000313" key="3">
    <source>
        <dbReference type="Proteomes" id="UP000284605"/>
    </source>
</evidence>
<comment type="caution">
    <text evidence="2">The sequence shown here is derived from an EMBL/GenBank/DDBJ whole genome shotgun (WGS) entry which is preliminary data.</text>
</comment>
<organism evidence="2 3">
    <name type="scientific">Oleomonas cavernae</name>
    <dbReference type="NCBI Taxonomy" id="2320859"/>
    <lineage>
        <taxon>Bacteria</taxon>
        <taxon>Pseudomonadati</taxon>
        <taxon>Pseudomonadota</taxon>
        <taxon>Alphaproteobacteria</taxon>
        <taxon>Acetobacterales</taxon>
        <taxon>Acetobacteraceae</taxon>
        <taxon>Oleomonas</taxon>
    </lineage>
</organism>
<reference evidence="2 3" key="1">
    <citation type="submission" date="2018-09" db="EMBL/GenBank/DDBJ databases">
        <authorList>
            <person name="Zhu H."/>
        </authorList>
    </citation>
    <scope>NUCLEOTIDE SEQUENCE [LARGE SCALE GENOMIC DNA]</scope>
    <source>
        <strain evidence="2 3">K1W22B-8</strain>
    </source>
</reference>
<evidence type="ECO:0000256" key="1">
    <source>
        <dbReference type="SAM" id="Phobius"/>
    </source>
</evidence>
<keyword evidence="1" id="KW-0472">Membrane</keyword>
<keyword evidence="1" id="KW-0812">Transmembrane</keyword>
<dbReference type="EMBL" id="QYUK01000011">
    <property type="protein sequence ID" value="RJF87616.1"/>
    <property type="molecule type" value="Genomic_DNA"/>
</dbReference>
<keyword evidence="1" id="KW-1133">Transmembrane helix</keyword>
<dbReference type="RefSeq" id="WP_119778254.1">
    <property type="nucleotide sequence ID" value="NZ_QYUK01000011.1"/>
</dbReference>
<protein>
    <submittedName>
        <fullName evidence="2">Uncharacterized protein</fullName>
    </submittedName>
</protein>